<gene>
    <name evidence="2" type="primary">L</name>
</gene>
<dbReference type="GO" id="GO:0004197">
    <property type="term" value="F:cysteine-type endopeptidase activity"/>
    <property type="evidence" value="ECO:0007669"/>
    <property type="project" value="InterPro"/>
</dbReference>
<dbReference type="Pfam" id="PF05408">
    <property type="entry name" value="Peptidase_C28"/>
    <property type="match status" value="1"/>
</dbReference>
<evidence type="ECO:0000313" key="2">
    <source>
        <dbReference type="EMBL" id="CAA09385.1"/>
    </source>
</evidence>
<feature type="domain" description="Peptidase C28" evidence="1">
    <location>
        <begin position="1"/>
        <end position="32"/>
    </location>
</feature>
<reference evidence="2" key="1">
    <citation type="journal article" date="1999" name="Antiviral Res.">
        <title>Heterotypic inhibition of foot-and-mouth disease virus infection by combinations of RNA transcripts corresponding to the 5' and 3' regions.</title>
        <authorList>
            <person name="Bigeriego P."/>
            <person name="Rosas M.F."/>
            <person name="Zamora E."/>
            <person name="Martinez-Salas E."/>
            <person name="Sobrino F."/>
        </authorList>
    </citation>
    <scope>NUCLEOTIDE SEQUENCE</scope>
    <source>
        <strain evidence="2">A5Ww</strain>
    </source>
</reference>
<dbReference type="MEROPS" id="C03.008"/>
<name>O92566_9PICO</name>
<sequence length="36" mass="4116">MNTPDRFIALLYALREVKALLLPRTQGKMELSQQLG</sequence>
<protein>
    <submittedName>
        <fullName evidence="2">L protein</fullName>
    </submittedName>
</protein>
<accession>O92566</accession>
<dbReference type="GO" id="GO:0019082">
    <property type="term" value="P:viral protein processing"/>
    <property type="evidence" value="ECO:0007669"/>
    <property type="project" value="InterPro"/>
</dbReference>
<organism evidence="2">
    <name type="scientific">Foot-and-mouth disease virus A</name>
    <dbReference type="NCBI Taxonomy" id="12111"/>
    <lineage>
        <taxon>Viruses</taxon>
        <taxon>Riboviria</taxon>
        <taxon>Orthornavirae</taxon>
        <taxon>Pisuviricota</taxon>
        <taxon>Pisoniviricetes</taxon>
        <taxon>Picornavirales</taxon>
        <taxon>Picornaviridae</taxon>
        <taxon>Caphthovirinae</taxon>
        <taxon>Aphthovirus</taxon>
        <taxon>Aphthovirus vesiculae</taxon>
        <taxon>Foot-and-mouth disease virus</taxon>
    </lineage>
</organism>
<dbReference type="EMBL" id="AJ010870">
    <property type="protein sequence ID" value="CAA09385.1"/>
    <property type="molecule type" value="Genomic_RNA"/>
</dbReference>
<evidence type="ECO:0000259" key="1">
    <source>
        <dbReference type="Pfam" id="PF05408"/>
    </source>
</evidence>
<proteinExistence type="predicted"/>
<feature type="non-terminal residue" evidence="2">
    <location>
        <position position="36"/>
    </location>
</feature>
<dbReference type="InterPro" id="IPR008739">
    <property type="entry name" value="Peptidase_C28"/>
</dbReference>